<keyword evidence="2" id="KW-1185">Reference proteome</keyword>
<dbReference type="PANTHER" id="PTHR36156:SF3">
    <property type="entry name" value="CUPIN 2 CONSERVED BARREL DOMAIN-CONTAINING PROTEIN"/>
    <property type="match status" value="1"/>
</dbReference>
<gene>
    <name evidence="1" type="ORF">AC579_6271</name>
</gene>
<dbReference type="Proteomes" id="UP000073492">
    <property type="component" value="Unassembled WGS sequence"/>
</dbReference>
<dbReference type="Gene3D" id="2.60.120.10">
    <property type="entry name" value="Jelly Rolls"/>
    <property type="match status" value="1"/>
</dbReference>
<dbReference type="AlphaFoldDB" id="A0A139IPK6"/>
<evidence type="ECO:0000313" key="1">
    <source>
        <dbReference type="EMBL" id="KXT16540.1"/>
    </source>
</evidence>
<dbReference type="PANTHER" id="PTHR36156">
    <property type="entry name" value="SLR2101 PROTEIN"/>
    <property type="match status" value="1"/>
</dbReference>
<dbReference type="SUPFAM" id="SSF51182">
    <property type="entry name" value="RmlC-like cupins"/>
    <property type="match status" value="1"/>
</dbReference>
<dbReference type="OrthoDB" id="3643028at2759"/>
<protein>
    <recommendedName>
        <fullName evidence="3">Cupin 2 conserved barrel domain-containing protein</fullName>
    </recommendedName>
</protein>
<organism evidence="1 2">
    <name type="scientific">Pseudocercospora musae</name>
    <dbReference type="NCBI Taxonomy" id="113226"/>
    <lineage>
        <taxon>Eukaryota</taxon>
        <taxon>Fungi</taxon>
        <taxon>Dikarya</taxon>
        <taxon>Ascomycota</taxon>
        <taxon>Pezizomycotina</taxon>
        <taxon>Dothideomycetes</taxon>
        <taxon>Dothideomycetidae</taxon>
        <taxon>Mycosphaerellales</taxon>
        <taxon>Mycosphaerellaceae</taxon>
        <taxon>Pseudocercospora</taxon>
    </lineage>
</organism>
<evidence type="ECO:0008006" key="3">
    <source>
        <dbReference type="Google" id="ProtNLM"/>
    </source>
</evidence>
<dbReference type="CDD" id="cd02231">
    <property type="entry name" value="cupin_BLL6423-like"/>
    <property type="match status" value="1"/>
</dbReference>
<proteinExistence type="predicted"/>
<dbReference type="EMBL" id="LFZO01000034">
    <property type="protein sequence ID" value="KXT16540.1"/>
    <property type="molecule type" value="Genomic_DNA"/>
</dbReference>
<dbReference type="InterPro" id="IPR014710">
    <property type="entry name" value="RmlC-like_jellyroll"/>
</dbReference>
<dbReference type="InterPro" id="IPR047142">
    <property type="entry name" value="OryJ/VirC-like"/>
</dbReference>
<dbReference type="InterPro" id="IPR011051">
    <property type="entry name" value="RmlC_Cupin_sf"/>
</dbReference>
<name>A0A139IPK6_9PEZI</name>
<evidence type="ECO:0000313" key="2">
    <source>
        <dbReference type="Proteomes" id="UP000073492"/>
    </source>
</evidence>
<sequence length="155" mass="17465">MRKVSPSIDGTKELPDNHLPRLERYITTQNQDAAATFHELEPKLLCLGRLFRCERQLATGRRWLLARVRHESSNPIELQQRYRDVSTISREEARGGGTVLRYVNIALGNTSPMHRTVSPDYGVVLEGQVEAIMNSGESRLLNRGDIVVQRATNGA</sequence>
<accession>A0A139IPK6</accession>
<comment type="caution">
    <text evidence="1">The sequence shown here is derived from an EMBL/GenBank/DDBJ whole genome shotgun (WGS) entry which is preliminary data.</text>
</comment>
<reference evidence="1 2" key="1">
    <citation type="submission" date="2015-07" db="EMBL/GenBank/DDBJ databases">
        <title>Comparative genomics of the Sigatoka disease complex on banana suggests a link between parallel evolutionary changes in Pseudocercospora fijiensis and Pseudocercospora eumusae and increased virulence on the banana host.</title>
        <authorList>
            <person name="Chang T.-C."/>
            <person name="Salvucci A."/>
            <person name="Crous P.W."/>
            <person name="Stergiopoulos I."/>
        </authorList>
    </citation>
    <scope>NUCLEOTIDE SEQUENCE [LARGE SCALE GENOMIC DNA]</scope>
    <source>
        <strain evidence="1 2">CBS 116634</strain>
    </source>
</reference>